<dbReference type="InterPro" id="IPR029058">
    <property type="entry name" value="AB_hydrolase_fold"/>
</dbReference>
<evidence type="ECO:0000313" key="1">
    <source>
        <dbReference type="EMBL" id="MBB4968535.1"/>
    </source>
</evidence>
<dbReference type="EMBL" id="JACHJS010000001">
    <property type="protein sequence ID" value="MBB4968535.1"/>
    <property type="molecule type" value="Genomic_DNA"/>
</dbReference>
<gene>
    <name evidence="1" type="ORF">F4559_005894</name>
</gene>
<dbReference type="Pfam" id="PF00450">
    <property type="entry name" value="Peptidase_S10"/>
    <property type="match status" value="1"/>
</dbReference>
<reference evidence="1 2" key="1">
    <citation type="submission" date="2020-08" db="EMBL/GenBank/DDBJ databases">
        <title>Sequencing the genomes of 1000 actinobacteria strains.</title>
        <authorList>
            <person name="Klenk H.-P."/>
        </authorList>
    </citation>
    <scope>NUCLEOTIDE SEQUENCE [LARGE SCALE GENOMIC DNA]</scope>
    <source>
        <strain evidence="1 2">DSM 45084</strain>
    </source>
</reference>
<dbReference type="GO" id="GO:0006508">
    <property type="term" value="P:proteolysis"/>
    <property type="evidence" value="ECO:0007669"/>
    <property type="project" value="InterPro"/>
</dbReference>
<keyword evidence="1" id="KW-0645">Protease</keyword>
<dbReference type="GO" id="GO:0004185">
    <property type="term" value="F:serine-type carboxypeptidase activity"/>
    <property type="evidence" value="ECO:0007669"/>
    <property type="project" value="InterPro"/>
</dbReference>
<accession>A0A7W7TB26</accession>
<keyword evidence="1" id="KW-0378">Hydrolase</keyword>
<dbReference type="InterPro" id="IPR001563">
    <property type="entry name" value="Peptidase_S10"/>
</dbReference>
<keyword evidence="2" id="KW-1185">Reference proteome</keyword>
<name>A0A7W7TB26_9PSEU</name>
<dbReference type="Proteomes" id="UP000542674">
    <property type="component" value="Unassembled WGS sequence"/>
</dbReference>
<protein>
    <submittedName>
        <fullName evidence="1">Carboxypeptidase C (Cathepsin A)</fullName>
    </submittedName>
</protein>
<dbReference type="RefSeq" id="WP_184674136.1">
    <property type="nucleotide sequence ID" value="NZ_BAABAI010000014.1"/>
</dbReference>
<organism evidence="1 2">
    <name type="scientific">Saccharothrix violaceirubra</name>
    <dbReference type="NCBI Taxonomy" id="413306"/>
    <lineage>
        <taxon>Bacteria</taxon>
        <taxon>Bacillati</taxon>
        <taxon>Actinomycetota</taxon>
        <taxon>Actinomycetes</taxon>
        <taxon>Pseudonocardiales</taxon>
        <taxon>Pseudonocardiaceae</taxon>
        <taxon>Saccharothrix</taxon>
    </lineage>
</organism>
<comment type="caution">
    <text evidence="1">The sequence shown here is derived from an EMBL/GenBank/DDBJ whole genome shotgun (WGS) entry which is preliminary data.</text>
</comment>
<dbReference type="Gene3D" id="3.40.50.1820">
    <property type="entry name" value="alpha/beta hydrolase"/>
    <property type="match status" value="1"/>
</dbReference>
<sequence length="486" mass="53827">MTDKDAPEDEKDLPSDDFVTTRHSITVKQRTLDYTATTGRVVLRQEVLTDGKFDGHVPKAEVFLTSYTLDGADPAERPVTFAFNGGPGSSSVWLHLGLFGPRRVVSGDVGAIAKPPYELVDNPETLLAHSDLVFIDPVSTGFSRAVKGEKPGDHHGFTGDVESVGEVIRLWTTRNGRWLSPKFLAGESYGTTRASALADHLQNRYGLYLNGLVLISTALDFGTLDFGTGNDLPYTLFLPTYAAIAHYHGFHEGRTLADVLAEAEEFAARDYPWALARGSRLSAAERADVVARIARLTGVSEEYADSVDLRLEHVRYYTELLRPRRLAVGRLDSRFTGPEADYGREHFSQDPSYAAILGPYSATLNHYLKVELEYANDLPYEILTGNVRPWSYQEFENAHVTVVDKLSAALRANPHLKVHVASGYLDGATPYFATEHVLAHLAIPAELHDNIEHAYYEAGHMMYVHEPSRVQQSKDIAAFVHKASNR</sequence>
<proteinExistence type="predicted"/>
<evidence type="ECO:0000313" key="2">
    <source>
        <dbReference type="Proteomes" id="UP000542674"/>
    </source>
</evidence>
<dbReference type="SUPFAM" id="SSF53474">
    <property type="entry name" value="alpha/beta-Hydrolases"/>
    <property type="match status" value="1"/>
</dbReference>
<dbReference type="AlphaFoldDB" id="A0A7W7TB26"/>
<keyword evidence="1" id="KW-0121">Carboxypeptidase</keyword>